<dbReference type="PANTHER" id="PTHR13138:SF3">
    <property type="entry name" value="CD2 ANTIGEN CYTOPLASMIC TAIL-BINDING PROTEIN 2"/>
    <property type="match status" value="1"/>
</dbReference>
<dbReference type="Pfam" id="PF17780">
    <property type="entry name" value="OCRE"/>
    <property type="match status" value="1"/>
</dbReference>
<feature type="region of interest" description="Disordered" evidence="1">
    <location>
        <begin position="1"/>
        <end position="89"/>
    </location>
</feature>
<accession>A0A2P2KJ68</accession>
<dbReference type="EMBL" id="GGEC01025255">
    <property type="protein sequence ID" value="MBX05739.1"/>
    <property type="molecule type" value="Transcribed_RNA"/>
</dbReference>
<dbReference type="AlphaFoldDB" id="A0A2P2KJ68"/>
<feature type="compositionally biased region" description="Basic residues" evidence="1">
    <location>
        <begin position="43"/>
        <end position="56"/>
    </location>
</feature>
<protein>
    <submittedName>
        <fullName evidence="3">Uncharacterized protein MANES_06G012400</fullName>
    </submittedName>
</protein>
<feature type="compositionally biased region" description="Low complexity" evidence="1">
    <location>
        <begin position="345"/>
        <end position="365"/>
    </location>
</feature>
<sequence length="429" mass="47774">MTGGTGEGRLDGMLPLSHRKRRREDFDDEDDDDILHADNKPTLQKKVRFPKGKKGKPGNETVSFGRDEFGSSETRDPRQAATERAKRRSQIAAELFSEELNDVSIAEVTYEDDDNFVEDGIQIEPFNLQKEREEGYFDAQGNFVEYINENEMKDPWLDSVAVDTQYAGKSSVDVIDGDDDDNVAHDLSSDDIGIMKRRIANVLEPGETVLQALRRLKGGSNKKEKMSVETQLLFDQLTEDANKLLDHGEYDVYNDKQEVFDREAEGYERLAQARMNGTTVSTGQEDARGMDMFSNVADLGATPALVFDVGTSKRNVATAEISGNDVDPYDIFAEDDDNPSSKPLGSSDVVVGSNSDGVGQSSSDGINSLPESESLQNDYVYDETSGYYYSSHLGYYYDPSSGLYCHAASRQWYSFNEDTGTYDEVNEVV</sequence>
<dbReference type="PANTHER" id="PTHR13138">
    <property type="entry name" value="PROTEIN LIN1"/>
    <property type="match status" value="1"/>
</dbReference>
<proteinExistence type="predicted"/>
<feature type="compositionally biased region" description="Basic and acidic residues" evidence="1">
    <location>
        <begin position="65"/>
        <end position="84"/>
    </location>
</feature>
<organism evidence="3">
    <name type="scientific">Rhizophora mucronata</name>
    <name type="common">Asiatic mangrove</name>
    <dbReference type="NCBI Taxonomy" id="61149"/>
    <lineage>
        <taxon>Eukaryota</taxon>
        <taxon>Viridiplantae</taxon>
        <taxon>Streptophyta</taxon>
        <taxon>Embryophyta</taxon>
        <taxon>Tracheophyta</taxon>
        <taxon>Spermatophyta</taxon>
        <taxon>Magnoliopsida</taxon>
        <taxon>eudicotyledons</taxon>
        <taxon>Gunneridae</taxon>
        <taxon>Pentapetalae</taxon>
        <taxon>rosids</taxon>
        <taxon>fabids</taxon>
        <taxon>Malpighiales</taxon>
        <taxon>Rhizophoraceae</taxon>
        <taxon>Rhizophora</taxon>
    </lineage>
</organism>
<dbReference type="GO" id="GO:0005682">
    <property type="term" value="C:U5 snRNP"/>
    <property type="evidence" value="ECO:0007669"/>
    <property type="project" value="InterPro"/>
</dbReference>
<dbReference type="InterPro" id="IPR041591">
    <property type="entry name" value="OCRE"/>
</dbReference>
<name>A0A2P2KJ68_RHIMU</name>
<reference evidence="3" key="1">
    <citation type="submission" date="2018-02" db="EMBL/GenBank/DDBJ databases">
        <title>Rhizophora mucronata_Transcriptome.</title>
        <authorList>
            <person name="Meera S.P."/>
            <person name="Sreeshan A."/>
            <person name="Augustine A."/>
        </authorList>
    </citation>
    <scope>NUCLEOTIDE SEQUENCE</scope>
    <source>
        <tissue evidence="3">Leaf</tissue>
    </source>
</reference>
<dbReference type="InterPro" id="IPR039905">
    <property type="entry name" value="CD2BP2/Lin1"/>
</dbReference>
<evidence type="ECO:0000313" key="3">
    <source>
        <dbReference type="EMBL" id="MBX05739.1"/>
    </source>
</evidence>
<feature type="domain" description="OCRE" evidence="2">
    <location>
        <begin position="376"/>
        <end position="425"/>
    </location>
</feature>
<evidence type="ECO:0000259" key="2">
    <source>
        <dbReference type="Pfam" id="PF17780"/>
    </source>
</evidence>
<dbReference type="CDD" id="cd16166">
    <property type="entry name" value="OCRE_SUA_like"/>
    <property type="match status" value="1"/>
</dbReference>
<dbReference type="InterPro" id="IPR035623">
    <property type="entry name" value="SUA-like_OCRE"/>
</dbReference>
<evidence type="ECO:0000256" key="1">
    <source>
        <dbReference type="SAM" id="MobiDB-lite"/>
    </source>
</evidence>
<feature type="region of interest" description="Disordered" evidence="1">
    <location>
        <begin position="326"/>
        <end position="374"/>
    </location>
</feature>